<evidence type="ECO:0000313" key="4">
    <source>
        <dbReference type="Proteomes" id="UP001107558"/>
    </source>
</evidence>
<evidence type="ECO:0000256" key="1">
    <source>
        <dbReference type="SAM" id="Phobius"/>
    </source>
</evidence>
<protein>
    <submittedName>
        <fullName evidence="3">Uncharacterized protein</fullName>
    </submittedName>
</protein>
<keyword evidence="4" id="KW-1185">Reference proteome</keyword>
<feature type="transmembrane region" description="Helical" evidence="1">
    <location>
        <begin position="124"/>
        <end position="148"/>
    </location>
</feature>
<dbReference type="Proteomes" id="UP001107558">
    <property type="component" value="Chromosome 3"/>
</dbReference>
<dbReference type="EMBL" id="JADBJN010000003">
    <property type="protein sequence ID" value="KAG5672203.1"/>
    <property type="molecule type" value="Genomic_DNA"/>
</dbReference>
<dbReference type="AlphaFoldDB" id="A0A9J6BRX0"/>
<reference evidence="3" key="1">
    <citation type="submission" date="2021-03" db="EMBL/GenBank/DDBJ databases">
        <title>Chromosome level genome of the anhydrobiotic midge Polypedilum vanderplanki.</title>
        <authorList>
            <person name="Yoshida Y."/>
            <person name="Kikawada T."/>
            <person name="Gusev O."/>
        </authorList>
    </citation>
    <scope>NUCLEOTIDE SEQUENCE</scope>
    <source>
        <strain evidence="3">NIAS01</strain>
        <tissue evidence="3">Whole body or cell culture</tissue>
    </source>
</reference>
<name>A0A9J6BRX0_POLVA</name>
<keyword evidence="1" id="KW-1133">Transmembrane helix</keyword>
<keyword evidence="1" id="KW-0472">Membrane</keyword>
<proteinExistence type="predicted"/>
<gene>
    <name evidence="3" type="ORF">PVAND_002348</name>
</gene>
<organism evidence="3 4">
    <name type="scientific">Polypedilum vanderplanki</name>
    <name type="common">Sleeping chironomid midge</name>
    <dbReference type="NCBI Taxonomy" id="319348"/>
    <lineage>
        <taxon>Eukaryota</taxon>
        <taxon>Metazoa</taxon>
        <taxon>Ecdysozoa</taxon>
        <taxon>Arthropoda</taxon>
        <taxon>Hexapoda</taxon>
        <taxon>Insecta</taxon>
        <taxon>Pterygota</taxon>
        <taxon>Neoptera</taxon>
        <taxon>Endopterygota</taxon>
        <taxon>Diptera</taxon>
        <taxon>Nematocera</taxon>
        <taxon>Chironomoidea</taxon>
        <taxon>Chironomidae</taxon>
        <taxon>Chironominae</taxon>
        <taxon>Polypedilum</taxon>
        <taxon>Polypedilum</taxon>
    </lineage>
</organism>
<evidence type="ECO:0000256" key="2">
    <source>
        <dbReference type="SAM" id="SignalP"/>
    </source>
</evidence>
<keyword evidence="1" id="KW-0812">Transmembrane</keyword>
<evidence type="ECO:0000313" key="3">
    <source>
        <dbReference type="EMBL" id="KAG5672203.1"/>
    </source>
</evidence>
<comment type="caution">
    <text evidence="3">The sequence shown here is derived from an EMBL/GenBank/DDBJ whole genome shotgun (WGS) entry which is preliminary data.</text>
</comment>
<keyword evidence="2" id="KW-0732">Signal</keyword>
<feature type="chain" id="PRO_5039930615" evidence="2">
    <location>
        <begin position="24"/>
        <end position="174"/>
    </location>
</feature>
<feature type="signal peptide" evidence="2">
    <location>
        <begin position="1"/>
        <end position="23"/>
    </location>
</feature>
<sequence>MLFVRTLTLCSFIVLLSQGSTQALLSGGKNQDKTANGERIMSIKIGELDDDDEDDQVENSTVSLVNDTTEALIHHQKINDSLHFNEDSSFPQIHDTTLSPVDMTSTTIQNFTSSIEFKKLEDEVYTWSVVIMIIFLIVFIFVILLYIIHKLILKYINPKKIGFEDTELQKVVAV</sequence>
<accession>A0A9J6BRX0</accession>